<evidence type="ECO:0000313" key="1">
    <source>
        <dbReference type="EMBL" id="MED6148695.1"/>
    </source>
</evidence>
<evidence type="ECO:0000313" key="2">
    <source>
        <dbReference type="Proteomes" id="UP001341840"/>
    </source>
</evidence>
<name>A0ABU6TIV0_9FABA</name>
<dbReference type="Proteomes" id="UP001341840">
    <property type="component" value="Unassembled WGS sequence"/>
</dbReference>
<proteinExistence type="predicted"/>
<keyword evidence="2" id="KW-1185">Reference proteome</keyword>
<accession>A0ABU6TIV0</accession>
<dbReference type="EMBL" id="JASCZI010091050">
    <property type="protein sequence ID" value="MED6148695.1"/>
    <property type="molecule type" value="Genomic_DNA"/>
</dbReference>
<protein>
    <submittedName>
        <fullName evidence="1">Uncharacterized protein</fullName>
    </submittedName>
</protein>
<reference evidence="1 2" key="1">
    <citation type="journal article" date="2023" name="Plants (Basel)">
        <title>Bridging the Gap: Combining Genomics and Transcriptomics Approaches to Understand Stylosanthes scabra, an Orphan Legume from the Brazilian Caatinga.</title>
        <authorList>
            <person name="Ferreira-Neto J.R.C."/>
            <person name="da Silva M.D."/>
            <person name="Binneck E."/>
            <person name="de Melo N.F."/>
            <person name="da Silva R.H."/>
            <person name="de Melo A.L.T.M."/>
            <person name="Pandolfi V."/>
            <person name="Bustamante F.O."/>
            <person name="Brasileiro-Vidal A.C."/>
            <person name="Benko-Iseppon A.M."/>
        </authorList>
    </citation>
    <scope>NUCLEOTIDE SEQUENCE [LARGE SCALE GENOMIC DNA]</scope>
    <source>
        <tissue evidence="1">Leaves</tissue>
    </source>
</reference>
<gene>
    <name evidence="1" type="ORF">PIB30_055272</name>
</gene>
<organism evidence="1 2">
    <name type="scientific">Stylosanthes scabra</name>
    <dbReference type="NCBI Taxonomy" id="79078"/>
    <lineage>
        <taxon>Eukaryota</taxon>
        <taxon>Viridiplantae</taxon>
        <taxon>Streptophyta</taxon>
        <taxon>Embryophyta</taxon>
        <taxon>Tracheophyta</taxon>
        <taxon>Spermatophyta</taxon>
        <taxon>Magnoliopsida</taxon>
        <taxon>eudicotyledons</taxon>
        <taxon>Gunneridae</taxon>
        <taxon>Pentapetalae</taxon>
        <taxon>rosids</taxon>
        <taxon>fabids</taxon>
        <taxon>Fabales</taxon>
        <taxon>Fabaceae</taxon>
        <taxon>Papilionoideae</taxon>
        <taxon>50 kb inversion clade</taxon>
        <taxon>dalbergioids sensu lato</taxon>
        <taxon>Dalbergieae</taxon>
        <taxon>Pterocarpus clade</taxon>
        <taxon>Stylosanthes</taxon>
    </lineage>
</organism>
<sequence>MMDVNQDDDVALIDGLPYLATFHTNPAGIPGTTHPCPTDHHEHASHLYSEAATECVSFPELPDLAVHLMPLYYRIAEERTYHIPRAFTLEYPGWNNLLEKGISRRSPHNLV</sequence>
<comment type="caution">
    <text evidence="1">The sequence shown here is derived from an EMBL/GenBank/DDBJ whole genome shotgun (WGS) entry which is preliminary data.</text>
</comment>